<protein>
    <recommendedName>
        <fullName evidence="3">SMI1/KNR4 family protein</fullName>
    </recommendedName>
</protein>
<dbReference type="AlphaFoldDB" id="A0A4Q1DB36"/>
<sequence length="198" mass="23012">MDEIKEVLQELESFLSKLECPIMVHLQKGVSAAKITDSFNNMRFPVRTDIMQLYEWKNGVIDLFKKKTGEVELFTSGIMMPLELAISMYALEAKVQKSFKKEFFPLFTSGGGDYILIHLDEKKKTYGQLFLYSPSILLNDKPVSIYDSLYGLFLTTLEVYKRRGYYFNSSDNTLEVVYEIEKEIAMELNPKSEFWRGN</sequence>
<dbReference type="OrthoDB" id="6989522at2"/>
<reference evidence="1 2" key="1">
    <citation type="submission" date="2019-01" db="EMBL/GenBank/DDBJ databases">
        <title>Filimonas sp. strain TTM-71.</title>
        <authorList>
            <person name="Chen W.-M."/>
        </authorList>
    </citation>
    <scope>NUCLEOTIDE SEQUENCE [LARGE SCALE GENOMIC DNA]</scope>
    <source>
        <strain evidence="1 2">TTM-71</strain>
    </source>
</reference>
<evidence type="ECO:0000313" key="1">
    <source>
        <dbReference type="EMBL" id="RXK86627.1"/>
    </source>
</evidence>
<accession>A0A4Q1DB36</accession>
<organism evidence="1 2">
    <name type="scientific">Filimonas effusa</name>
    <dbReference type="NCBI Taxonomy" id="2508721"/>
    <lineage>
        <taxon>Bacteria</taxon>
        <taxon>Pseudomonadati</taxon>
        <taxon>Bacteroidota</taxon>
        <taxon>Chitinophagia</taxon>
        <taxon>Chitinophagales</taxon>
        <taxon>Chitinophagaceae</taxon>
        <taxon>Filimonas</taxon>
    </lineage>
</organism>
<dbReference type="RefSeq" id="WP_129002375.1">
    <property type="nucleotide sequence ID" value="NZ_SDHZ01000001.1"/>
</dbReference>
<evidence type="ECO:0000313" key="2">
    <source>
        <dbReference type="Proteomes" id="UP000290545"/>
    </source>
</evidence>
<dbReference type="Proteomes" id="UP000290545">
    <property type="component" value="Unassembled WGS sequence"/>
</dbReference>
<gene>
    <name evidence="1" type="ORF">ESB13_07435</name>
</gene>
<comment type="caution">
    <text evidence="1">The sequence shown here is derived from an EMBL/GenBank/DDBJ whole genome shotgun (WGS) entry which is preliminary data.</text>
</comment>
<keyword evidence="2" id="KW-1185">Reference proteome</keyword>
<proteinExistence type="predicted"/>
<dbReference type="EMBL" id="SDHZ01000001">
    <property type="protein sequence ID" value="RXK86627.1"/>
    <property type="molecule type" value="Genomic_DNA"/>
</dbReference>
<name>A0A4Q1DB36_9BACT</name>
<evidence type="ECO:0008006" key="3">
    <source>
        <dbReference type="Google" id="ProtNLM"/>
    </source>
</evidence>